<name>A0ACC2CKR8_DIPCM</name>
<protein>
    <submittedName>
        <fullName evidence="1">Uncharacterized protein</fullName>
    </submittedName>
</protein>
<proteinExistence type="predicted"/>
<accession>A0ACC2CKR8</accession>
<dbReference type="EMBL" id="CM055100">
    <property type="protein sequence ID" value="KAJ7542591.1"/>
    <property type="molecule type" value="Genomic_DNA"/>
</dbReference>
<comment type="caution">
    <text evidence="1">The sequence shown here is derived from an EMBL/GenBank/DDBJ whole genome shotgun (WGS) entry which is preliminary data.</text>
</comment>
<evidence type="ECO:0000313" key="2">
    <source>
        <dbReference type="Proteomes" id="UP001162992"/>
    </source>
</evidence>
<sequence>MGFDPECLLSINVVPRELFCPICRQLVYPTESQQTLCGHIYCQPCISYVVNSTRQCPLDGAVLSHSEIKPLQETNPLLHSTLGQVAVRCLYYRSGCSWQGELVNSLAHTVGCSYGSFPVQCNRCGQQILHRQVQDHARTCVGIASQVYAPEQTAGQQHSLPNSSTSQTEQHIPQQVAEVNAAYQGFSGSLTEQQQQQQQQQVLDGRQLQNVIGQEQQQVLAAGQLQGGPQLYPTEWYYQQYYQQQPQQNEQQLPQIVPQQHDSIRAQEQYPVQQAQHDNAKLQQQLLQEQQKPQHLWMQQLQQSGWEQSSGSSGLQQGQIAALEGSIYQQVAAAPQTQQYAVVQQLPLEKYEQQHQQFASQGNGLSAQPLQQLHQHMLQTPSELNRGTYLQQQVQTYPQQDTPGVQPQQQQQYQKFPYQLEHQQPYVNPEQHQFLETHPENLSVQNDLQERQLSRNMYGSHEYPRQLHPNQKISFNQQQGAYEHSVHQQNQAAPFDHYQQHPLLPNQYQQSQHDQKQAMLPMKEIREAGTNGQPIHINGSDPHFYLSPVHPQQFHNSQPFPLPEDPLREGDRKQSNRFSLPQHASPGRSPHDSMESINRQQIAMTNQLYEPKNPREMASDVGVPLATYIQQQQDQLHKQRELPQKGAPFMLEHDNTLQPPFLEQATHKQLNWNRQQRPDMMSPPSQGVSSRPLDTEILTATQQGYDQKMASMNVPGPPEQFYRPHPQMRPSALISSYGKQPDGFRPENLENSSLGFISTPGASWNQGERPLSGYKAKEHLEFAEQPDVSKFSKPFVDGLPEKRYSEQLKHAQNLVARFGADNADKRHPGEDVHLGHDKNTPRGTLPNFSSESLDFASDRILAKPHRNFPKPNEHSLWSNPGLRVQEEPITNSVDPFRRHIGPTRDFSRPISKTGSPPLFENYAGSVHFPSEVRADPLIRSQLMPMQDTRRSKFDFVDPRTEPRFMDLERPMPWTRGSQGLPGLPPQLLGPRNIHTSTLLHRTGDAALLPFGPENIRNPFLDSQLNSSRPSMMNRERPSLPAGRPLFFDAPDSRLGPSSRRFMGLPRHEFANGGPQLEPFNTVTNDEPHDHGRKRKVVDSSVWCRICEVDCFSVQGLEKHSQSAEHQKMAMQLVLSIKEDDAKRTRKEEDAIDEKSSSDGGGSPE</sequence>
<reference evidence="2" key="1">
    <citation type="journal article" date="2024" name="Proc. Natl. Acad. Sci. U.S.A.">
        <title>Extraordinary preservation of gene collinearity over three hundred million years revealed in homosporous lycophytes.</title>
        <authorList>
            <person name="Li C."/>
            <person name="Wickell D."/>
            <person name="Kuo L.Y."/>
            <person name="Chen X."/>
            <person name="Nie B."/>
            <person name="Liao X."/>
            <person name="Peng D."/>
            <person name="Ji J."/>
            <person name="Jenkins J."/>
            <person name="Williams M."/>
            <person name="Shu S."/>
            <person name="Plott C."/>
            <person name="Barry K."/>
            <person name="Rajasekar S."/>
            <person name="Grimwood J."/>
            <person name="Han X."/>
            <person name="Sun S."/>
            <person name="Hou Z."/>
            <person name="He W."/>
            <person name="Dai G."/>
            <person name="Sun C."/>
            <person name="Schmutz J."/>
            <person name="Leebens-Mack J.H."/>
            <person name="Li F.W."/>
            <person name="Wang L."/>
        </authorList>
    </citation>
    <scope>NUCLEOTIDE SEQUENCE [LARGE SCALE GENOMIC DNA]</scope>
    <source>
        <strain evidence="2">cv. PW_Plant_1</strain>
    </source>
</reference>
<gene>
    <name evidence="1" type="ORF">O6H91_09G002200</name>
</gene>
<dbReference type="Proteomes" id="UP001162992">
    <property type="component" value="Chromosome 9"/>
</dbReference>
<organism evidence="1 2">
    <name type="scientific">Diphasiastrum complanatum</name>
    <name type="common">Issler's clubmoss</name>
    <name type="synonym">Lycopodium complanatum</name>
    <dbReference type="NCBI Taxonomy" id="34168"/>
    <lineage>
        <taxon>Eukaryota</taxon>
        <taxon>Viridiplantae</taxon>
        <taxon>Streptophyta</taxon>
        <taxon>Embryophyta</taxon>
        <taxon>Tracheophyta</taxon>
        <taxon>Lycopodiopsida</taxon>
        <taxon>Lycopodiales</taxon>
        <taxon>Lycopodiaceae</taxon>
        <taxon>Lycopodioideae</taxon>
        <taxon>Diphasiastrum</taxon>
    </lineage>
</organism>
<keyword evidence="2" id="KW-1185">Reference proteome</keyword>
<evidence type="ECO:0000313" key="1">
    <source>
        <dbReference type="EMBL" id="KAJ7542591.1"/>
    </source>
</evidence>